<accession>A0A8K1G4J9</accession>
<name>A0A8K1G4J9_9PASS</name>
<sequence length="52" mass="5780">FSPGRIRLLQKWPKANKQPSPGAASRAAWSHSHPRAGWCGLTQLCWPQQSTP</sequence>
<dbReference type="EMBL" id="SWJQ01000696">
    <property type="protein sequence ID" value="TRZ11527.1"/>
    <property type="molecule type" value="Genomic_DNA"/>
</dbReference>
<feature type="non-terminal residue" evidence="2">
    <location>
        <position position="1"/>
    </location>
</feature>
<comment type="caution">
    <text evidence="2">The sequence shown here is derived from an EMBL/GenBank/DDBJ whole genome shotgun (WGS) entry which is preliminary data.</text>
</comment>
<evidence type="ECO:0000313" key="3">
    <source>
        <dbReference type="Proteomes" id="UP000796761"/>
    </source>
</evidence>
<protein>
    <submittedName>
        <fullName evidence="2">Uncharacterized protein</fullName>
    </submittedName>
</protein>
<evidence type="ECO:0000313" key="2">
    <source>
        <dbReference type="EMBL" id="TRZ11527.1"/>
    </source>
</evidence>
<gene>
    <name evidence="2" type="ORF">HGM15179_015591</name>
</gene>
<dbReference type="Proteomes" id="UP000796761">
    <property type="component" value="Unassembled WGS sequence"/>
</dbReference>
<proteinExistence type="predicted"/>
<reference evidence="2" key="1">
    <citation type="submission" date="2019-04" db="EMBL/GenBank/DDBJ databases">
        <title>Genome assembly of Zosterops borbonicus 15179.</title>
        <authorList>
            <person name="Leroy T."/>
            <person name="Anselmetti Y."/>
            <person name="Tilak M.-K."/>
            <person name="Nabholz B."/>
        </authorList>
    </citation>
    <scope>NUCLEOTIDE SEQUENCE</scope>
    <source>
        <strain evidence="2">HGM_15179</strain>
        <tissue evidence="2">Muscle</tissue>
    </source>
</reference>
<feature type="non-terminal residue" evidence="2">
    <location>
        <position position="52"/>
    </location>
</feature>
<keyword evidence="3" id="KW-1185">Reference proteome</keyword>
<dbReference type="AlphaFoldDB" id="A0A8K1G4J9"/>
<feature type="region of interest" description="Disordered" evidence="1">
    <location>
        <begin position="1"/>
        <end position="29"/>
    </location>
</feature>
<evidence type="ECO:0000256" key="1">
    <source>
        <dbReference type="SAM" id="MobiDB-lite"/>
    </source>
</evidence>
<organism evidence="2 3">
    <name type="scientific">Zosterops borbonicus</name>
    <dbReference type="NCBI Taxonomy" id="364589"/>
    <lineage>
        <taxon>Eukaryota</taxon>
        <taxon>Metazoa</taxon>
        <taxon>Chordata</taxon>
        <taxon>Craniata</taxon>
        <taxon>Vertebrata</taxon>
        <taxon>Euteleostomi</taxon>
        <taxon>Archelosauria</taxon>
        <taxon>Archosauria</taxon>
        <taxon>Dinosauria</taxon>
        <taxon>Saurischia</taxon>
        <taxon>Theropoda</taxon>
        <taxon>Coelurosauria</taxon>
        <taxon>Aves</taxon>
        <taxon>Neognathae</taxon>
        <taxon>Neoaves</taxon>
        <taxon>Telluraves</taxon>
        <taxon>Australaves</taxon>
        <taxon>Passeriformes</taxon>
        <taxon>Sylvioidea</taxon>
        <taxon>Zosteropidae</taxon>
        <taxon>Zosterops</taxon>
    </lineage>
</organism>